<gene>
    <name evidence="2" type="ORF">HMPREF1650_01485</name>
</gene>
<feature type="transmembrane region" description="Helical" evidence="1">
    <location>
        <begin position="89"/>
        <end position="108"/>
    </location>
</feature>
<dbReference type="Proteomes" id="UP000029548">
    <property type="component" value="Unassembled WGS sequence"/>
</dbReference>
<evidence type="ECO:0008006" key="4">
    <source>
        <dbReference type="Google" id="ProtNLM"/>
    </source>
</evidence>
<dbReference type="AlphaFoldDB" id="A0A095ZIM1"/>
<sequence>MHATSKGSLTLGAFLFLIGLLFTVLAPGGLGEVTMVAGVAMILAAFAPPGVIRRFGTKRALLAGIGLIVVGAVLTVADWSDRTADWVEIAGGAFFLGGILVMTIYATAPKDSTGAPARQHDRMGRP</sequence>
<feature type="transmembrane region" description="Helical" evidence="1">
    <location>
        <begin position="7"/>
        <end position="27"/>
    </location>
</feature>
<organism evidence="2 3">
    <name type="scientific">Corynebacterium freneyi DNF00450</name>
    <dbReference type="NCBI Taxonomy" id="1287475"/>
    <lineage>
        <taxon>Bacteria</taxon>
        <taxon>Bacillati</taxon>
        <taxon>Actinomycetota</taxon>
        <taxon>Actinomycetes</taxon>
        <taxon>Mycobacteriales</taxon>
        <taxon>Corynebacteriaceae</taxon>
        <taxon>Corynebacterium</taxon>
    </lineage>
</organism>
<keyword evidence="1" id="KW-1133">Transmembrane helix</keyword>
<evidence type="ECO:0000256" key="1">
    <source>
        <dbReference type="SAM" id="Phobius"/>
    </source>
</evidence>
<accession>A0A095ZIM1</accession>
<proteinExistence type="predicted"/>
<feature type="transmembrane region" description="Helical" evidence="1">
    <location>
        <begin position="33"/>
        <end position="52"/>
    </location>
</feature>
<dbReference type="RefSeq" id="WP_035120025.1">
    <property type="nucleotide sequence ID" value="NZ_JRNE01000020.1"/>
</dbReference>
<evidence type="ECO:0000313" key="2">
    <source>
        <dbReference type="EMBL" id="KGF18477.1"/>
    </source>
</evidence>
<keyword evidence="1" id="KW-0812">Transmembrane</keyword>
<dbReference type="EMBL" id="JRNE01000020">
    <property type="protein sequence ID" value="KGF18477.1"/>
    <property type="molecule type" value="Genomic_DNA"/>
</dbReference>
<name>A0A095ZIM1_9CORY</name>
<feature type="transmembrane region" description="Helical" evidence="1">
    <location>
        <begin position="59"/>
        <end position="77"/>
    </location>
</feature>
<comment type="caution">
    <text evidence="2">The sequence shown here is derived from an EMBL/GenBank/DDBJ whole genome shotgun (WGS) entry which is preliminary data.</text>
</comment>
<protein>
    <recommendedName>
        <fullName evidence="4">Major facilitator superfamily (MFS) profile domain-containing protein</fullName>
    </recommendedName>
</protein>
<reference evidence="2 3" key="1">
    <citation type="submission" date="2014-07" db="EMBL/GenBank/DDBJ databases">
        <authorList>
            <person name="McCorrison J."/>
            <person name="Sanka R."/>
            <person name="Torralba M."/>
            <person name="Gillis M."/>
            <person name="Haft D.H."/>
            <person name="Methe B."/>
            <person name="Sutton G."/>
            <person name="Nelson K.E."/>
        </authorList>
    </citation>
    <scope>NUCLEOTIDE SEQUENCE [LARGE SCALE GENOMIC DNA]</scope>
    <source>
        <strain evidence="2 3">DNF00450</strain>
    </source>
</reference>
<keyword evidence="1" id="KW-0472">Membrane</keyword>
<evidence type="ECO:0000313" key="3">
    <source>
        <dbReference type="Proteomes" id="UP000029548"/>
    </source>
</evidence>